<dbReference type="PANTHER" id="PTHR32243">
    <property type="entry name" value="MALTOSE TRANSPORT SYSTEM PERMEASE-RELATED"/>
    <property type="match status" value="1"/>
</dbReference>
<dbReference type="CDD" id="cd06261">
    <property type="entry name" value="TM_PBP2"/>
    <property type="match status" value="1"/>
</dbReference>
<gene>
    <name evidence="11" type="primary">malG_2</name>
    <name evidence="11" type="ORF">NCTC8849_01518</name>
</gene>
<comment type="similarity">
    <text evidence="2">Belongs to the binding-protein-dependent transport system permease family. MalFG subfamily.</text>
</comment>
<evidence type="ECO:0000256" key="4">
    <source>
        <dbReference type="ARBA" id="ARBA00022475"/>
    </source>
</evidence>
<evidence type="ECO:0000259" key="10">
    <source>
        <dbReference type="PROSITE" id="PS50928"/>
    </source>
</evidence>
<evidence type="ECO:0000256" key="5">
    <source>
        <dbReference type="ARBA" id="ARBA00022519"/>
    </source>
</evidence>
<keyword evidence="8 9" id="KW-0472">Membrane</keyword>
<keyword evidence="4" id="KW-1003">Cell membrane</keyword>
<keyword evidence="7 9" id="KW-1133">Transmembrane helix</keyword>
<evidence type="ECO:0000256" key="7">
    <source>
        <dbReference type="ARBA" id="ARBA00022989"/>
    </source>
</evidence>
<feature type="transmembrane region" description="Helical" evidence="9">
    <location>
        <begin position="12"/>
        <end position="34"/>
    </location>
</feature>
<dbReference type="GO" id="GO:0005886">
    <property type="term" value="C:plasma membrane"/>
    <property type="evidence" value="ECO:0007669"/>
    <property type="project" value="UniProtKB-SubCell"/>
</dbReference>
<dbReference type="Proteomes" id="UP000254799">
    <property type="component" value="Unassembled WGS sequence"/>
</dbReference>
<evidence type="ECO:0000313" key="11">
    <source>
        <dbReference type="EMBL" id="STT52968.1"/>
    </source>
</evidence>
<evidence type="ECO:0000256" key="6">
    <source>
        <dbReference type="ARBA" id="ARBA00022692"/>
    </source>
</evidence>
<organism evidence="11 12">
    <name type="scientific">Klebsiella pneumoniae</name>
    <dbReference type="NCBI Taxonomy" id="573"/>
    <lineage>
        <taxon>Bacteria</taxon>
        <taxon>Pseudomonadati</taxon>
        <taxon>Pseudomonadota</taxon>
        <taxon>Gammaproteobacteria</taxon>
        <taxon>Enterobacterales</taxon>
        <taxon>Enterobacteriaceae</taxon>
        <taxon>Klebsiella/Raoultella group</taxon>
        <taxon>Klebsiella</taxon>
        <taxon>Klebsiella pneumoniae complex</taxon>
    </lineage>
</organism>
<keyword evidence="5" id="KW-0997">Cell inner membrane</keyword>
<keyword evidence="3 9" id="KW-0813">Transport</keyword>
<dbReference type="InterPro" id="IPR000515">
    <property type="entry name" value="MetI-like"/>
</dbReference>
<dbReference type="Pfam" id="PF00528">
    <property type="entry name" value="BPD_transp_1"/>
    <property type="match status" value="1"/>
</dbReference>
<evidence type="ECO:0000256" key="1">
    <source>
        <dbReference type="ARBA" id="ARBA00004429"/>
    </source>
</evidence>
<evidence type="ECO:0000313" key="12">
    <source>
        <dbReference type="Proteomes" id="UP000254799"/>
    </source>
</evidence>
<evidence type="ECO:0000256" key="2">
    <source>
        <dbReference type="ARBA" id="ARBA00009047"/>
    </source>
</evidence>
<dbReference type="SUPFAM" id="SSF161098">
    <property type="entry name" value="MetI-like"/>
    <property type="match status" value="1"/>
</dbReference>
<comment type="subcellular location">
    <subcellularLocation>
        <location evidence="1">Cell inner membrane</location>
        <topology evidence="1">Multi-pass membrane protein</topology>
    </subcellularLocation>
    <subcellularLocation>
        <location evidence="9">Cell membrane</location>
        <topology evidence="9">Multi-pass membrane protein</topology>
    </subcellularLocation>
</comment>
<feature type="transmembrane region" description="Helical" evidence="9">
    <location>
        <begin position="144"/>
        <end position="167"/>
    </location>
</feature>
<sequence length="256" mass="28588">MAQSPSIKREKWIRLSLTWLVVILVSVVIIYPLVWTVGASLNAGNSLLSTSIIPENLSFQHYADLFNGNVNYLTWYWNSMKISFLTMVLTLISVSFTAYAFSRFRFKGRQNGLMLFLLLQMIPQFSALIAIFVLSQLLGLINSHLALVLIYVGGMIPMNTWLMKGYLDAIPKDLDESARMDGASSFRIFIEIIMPLSRPILAVVALFSFTGPLGDFILSSTILRTPDKYTLPIGLYNLVAQKMGASYTTYAAGGRC</sequence>
<dbReference type="InterPro" id="IPR050901">
    <property type="entry name" value="BP-dep_ABC_trans_perm"/>
</dbReference>
<evidence type="ECO:0000256" key="9">
    <source>
        <dbReference type="RuleBase" id="RU363032"/>
    </source>
</evidence>
<dbReference type="AlphaFoldDB" id="A0A377WIF3"/>
<feature type="transmembrane region" description="Helical" evidence="9">
    <location>
        <begin position="113"/>
        <end position="138"/>
    </location>
</feature>
<accession>A0A377WIF3</accession>
<evidence type="ECO:0000256" key="8">
    <source>
        <dbReference type="ARBA" id="ARBA00023136"/>
    </source>
</evidence>
<protein>
    <submittedName>
        <fullName evidence="11">Maltose/maltodextrin ABC transporter</fullName>
    </submittedName>
</protein>
<evidence type="ECO:0000256" key="3">
    <source>
        <dbReference type="ARBA" id="ARBA00022448"/>
    </source>
</evidence>
<dbReference type="PANTHER" id="PTHR32243:SF34">
    <property type="entry name" value="GALACTOOLIGOSACCHARIDES TRANSPORT SYSTEM PERMEASE PROTEIN GANQ"/>
    <property type="match status" value="1"/>
</dbReference>
<dbReference type="EMBL" id="UGLC01000002">
    <property type="protein sequence ID" value="STT52968.1"/>
    <property type="molecule type" value="Genomic_DNA"/>
</dbReference>
<dbReference type="FunFam" id="1.10.3720.10:FF:000034">
    <property type="entry name" value="Sugar ABC transporter permease"/>
    <property type="match status" value="1"/>
</dbReference>
<proteinExistence type="inferred from homology"/>
<feature type="transmembrane region" description="Helical" evidence="9">
    <location>
        <begin position="82"/>
        <end position="101"/>
    </location>
</feature>
<dbReference type="GO" id="GO:0015423">
    <property type="term" value="F:ABC-type maltose transporter activity"/>
    <property type="evidence" value="ECO:0007669"/>
    <property type="project" value="TreeGrafter"/>
</dbReference>
<dbReference type="GO" id="GO:0042956">
    <property type="term" value="P:maltodextrin transmembrane transport"/>
    <property type="evidence" value="ECO:0007669"/>
    <property type="project" value="TreeGrafter"/>
</dbReference>
<dbReference type="InterPro" id="IPR035906">
    <property type="entry name" value="MetI-like_sf"/>
</dbReference>
<dbReference type="Gene3D" id="1.10.3720.10">
    <property type="entry name" value="MetI-like"/>
    <property type="match status" value="1"/>
</dbReference>
<keyword evidence="6 9" id="KW-0812">Transmembrane</keyword>
<feature type="transmembrane region" description="Helical" evidence="9">
    <location>
        <begin position="188"/>
        <end position="209"/>
    </location>
</feature>
<feature type="domain" description="ABC transmembrane type-1" evidence="10">
    <location>
        <begin position="76"/>
        <end position="256"/>
    </location>
</feature>
<name>A0A377WIF3_KLEPN</name>
<dbReference type="PROSITE" id="PS50928">
    <property type="entry name" value="ABC_TM1"/>
    <property type="match status" value="1"/>
</dbReference>
<reference evidence="11 12" key="1">
    <citation type="submission" date="2018-06" db="EMBL/GenBank/DDBJ databases">
        <authorList>
            <consortium name="Pathogen Informatics"/>
            <person name="Doyle S."/>
        </authorList>
    </citation>
    <scope>NUCLEOTIDE SEQUENCE [LARGE SCALE GENOMIC DNA]</scope>
    <source>
        <strain evidence="11 12">NCTC8849</strain>
    </source>
</reference>